<dbReference type="RefSeq" id="WP_023400075.1">
    <property type="nucleotide sequence ID" value="NZ_AUSV01000051.1"/>
</dbReference>
<evidence type="ECO:0000313" key="1">
    <source>
        <dbReference type="EMBL" id="ESP92444.1"/>
    </source>
</evidence>
<protein>
    <submittedName>
        <fullName evidence="1">Uncharacterized protein</fullName>
    </submittedName>
</protein>
<name>V4HWW5_PSEL2</name>
<organism evidence="1 2">
    <name type="scientific">Pseudoalteromonas luteoviolacea (strain 2ta16)</name>
    <dbReference type="NCBI Taxonomy" id="1353533"/>
    <lineage>
        <taxon>Bacteria</taxon>
        <taxon>Pseudomonadati</taxon>
        <taxon>Pseudomonadota</taxon>
        <taxon>Gammaproteobacteria</taxon>
        <taxon>Alteromonadales</taxon>
        <taxon>Pseudoalteromonadaceae</taxon>
        <taxon>Pseudoalteromonas</taxon>
    </lineage>
</organism>
<comment type="caution">
    <text evidence="1">The sequence shown here is derived from an EMBL/GenBank/DDBJ whole genome shotgun (WGS) entry which is preliminary data.</text>
</comment>
<reference evidence="1 2" key="1">
    <citation type="submission" date="2013-07" db="EMBL/GenBank/DDBJ databases">
        <title>Draft genome sequence of Pseudoalteromonas luteoviolacea 2ta16.</title>
        <authorList>
            <person name="Allen E.E."/>
            <person name="Azam F."/>
            <person name="Podell S."/>
        </authorList>
    </citation>
    <scope>NUCLEOTIDE SEQUENCE [LARGE SCALE GENOMIC DNA]</scope>
    <source>
        <strain evidence="1 2">2ta16</strain>
    </source>
</reference>
<sequence>MSWICGNCQMEIEDDTFEVCWNCSCVKGESQSNNEEYTPVDCIRCAIPLTFIGTKEFHEGMRWGLLGNLAEFFINKEQLDMFACKRCGKVEFFLAGKQRH</sequence>
<dbReference type="EMBL" id="AUSV01000051">
    <property type="protein sequence ID" value="ESP92444.1"/>
    <property type="molecule type" value="Genomic_DNA"/>
</dbReference>
<accession>V4HWW5</accession>
<dbReference type="AlphaFoldDB" id="V4HWW5"/>
<gene>
    <name evidence="1" type="ORF">PL2TA16_04252</name>
</gene>
<dbReference type="Proteomes" id="UP000017820">
    <property type="component" value="Unassembled WGS sequence"/>
</dbReference>
<dbReference type="PATRIC" id="fig|1353533.3.peg.3204"/>
<proteinExistence type="predicted"/>
<evidence type="ECO:0000313" key="2">
    <source>
        <dbReference type="Proteomes" id="UP000017820"/>
    </source>
</evidence>
<dbReference type="GeneID" id="29923105"/>